<evidence type="ECO:0000313" key="8">
    <source>
        <dbReference type="EMBL" id="MBC2690265.1"/>
    </source>
</evidence>
<dbReference type="Pfam" id="PF13186">
    <property type="entry name" value="SPASM"/>
    <property type="match status" value="1"/>
</dbReference>
<dbReference type="GO" id="GO:0051536">
    <property type="term" value="F:iron-sulfur cluster binding"/>
    <property type="evidence" value="ECO:0007669"/>
    <property type="project" value="UniProtKB-KW"/>
</dbReference>
<dbReference type="PANTHER" id="PTHR43273:SF3">
    <property type="entry name" value="ANAEROBIC SULFATASE-MATURATING ENZYME HOMOLOG ASLB-RELATED"/>
    <property type="match status" value="1"/>
</dbReference>
<evidence type="ECO:0000256" key="6">
    <source>
        <dbReference type="ARBA" id="ARBA00023601"/>
    </source>
</evidence>
<dbReference type="CDD" id="cd01335">
    <property type="entry name" value="Radical_SAM"/>
    <property type="match status" value="1"/>
</dbReference>
<evidence type="ECO:0000313" key="9">
    <source>
        <dbReference type="Proteomes" id="UP000526003"/>
    </source>
</evidence>
<dbReference type="EMBL" id="JACMYG010000008">
    <property type="protein sequence ID" value="MBC2690265.1"/>
    <property type="molecule type" value="Genomic_DNA"/>
</dbReference>
<comment type="caution">
    <text evidence="8">The sequence shown here is derived from an EMBL/GenBank/DDBJ whole genome shotgun (WGS) entry which is preliminary data.</text>
</comment>
<dbReference type="Pfam" id="PF04055">
    <property type="entry name" value="Radical_SAM"/>
    <property type="match status" value="1"/>
</dbReference>
<comment type="similarity">
    <text evidence="6">Belongs to the radical SAM superfamily. Anaerobic sulfatase-maturating enzyme family.</text>
</comment>
<organism evidence="8 9">
    <name type="scientific">Pseudomonas kielensis</name>
    <dbReference type="NCBI Taxonomy" id="2762577"/>
    <lineage>
        <taxon>Bacteria</taxon>
        <taxon>Pseudomonadati</taxon>
        <taxon>Pseudomonadota</taxon>
        <taxon>Gammaproteobacteria</taxon>
        <taxon>Pseudomonadales</taxon>
        <taxon>Pseudomonadaceae</taxon>
        <taxon>Pseudomonas</taxon>
    </lineage>
</organism>
<feature type="domain" description="Radical SAM core" evidence="7">
    <location>
        <begin position="86"/>
        <end position="304"/>
    </location>
</feature>
<keyword evidence="4" id="KW-0408">Iron</keyword>
<evidence type="ECO:0000256" key="1">
    <source>
        <dbReference type="ARBA" id="ARBA00001966"/>
    </source>
</evidence>
<dbReference type="SFLD" id="SFLDS00029">
    <property type="entry name" value="Radical_SAM"/>
    <property type="match status" value="1"/>
</dbReference>
<keyword evidence="2" id="KW-0949">S-adenosyl-L-methionine</keyword>
<evidence type="ECO:0000256" key="3">
    <source>
        <dbReference type="ARBA" id="ARBA00022723"/>
    </source>
</evidence>
<reference evidence="8 9" key="1">
    <citation type="submission" date="2020-08" db="EMBL/GenBank/DDBJ databases">
        <title>Pseudomonas sp. nov.</title>
        <authorList>
            <person name="Gieschler S."/>
            <person name="Fiedler G."/>
            <person name="Brinks E."/>
            <person name="Boehnlein C."/>
            <person name="Franz C.M.A.P."/>
            <person name="Kabisch J."/>
        </authorList>
    </citation>
    <scope>NUCLEOTIDE SEQUENCE [LARGE SCALE GENOMIC DNA]</scope>
    <source>
        <strain evidence="8 9">MBT-1</strain>
    </source>
</reference>
<protein>
    <submittedName>
        <fullName evidence="8">Radical SAM protein</fullName>
    </submittedName>
</protein>
<dbReference type="SFLD" id="SFLDG01386">
    <property type="entry name" value="main_SPASM_domain-containing"/>
    <property type="match status" value="1"/>
</dbReference>
<dbReference type="InterPro" id="IPR023867">
    <property type="entry name" value="Sulphatase_maturase_rSAM"/>
</dbReference>
<proteinExistence type="inferred from homology"/>
<evidence type="ECO:0000259" key="7">
    <source>
        <dbReference type="PROSITE" id="PS51918"/>
    </source>
</evidence>
<dbReference type="Gene3D" id="3.20.20.70">
    <property type="entry name" value="Aldolase class I"/>
    <property type="match status" value="1"/>
</dbReference>
<dbReference type="GO" id="GO:0046872">
    <property type="term" value="F:metal ion binding"/>
    <property type="evidence" value="ECO:0007669"/>
    <property type="project" value="UniProtKB-KW"/>
</dbReference>
<dbReference type="NCBIfam" id="TIGR04085">
    <property type="entry name" value="rSAM_more_4Fe4S"/>
    <property type="match status" value="1"/>
</dbReference>
<dbReference type="AlphaFoldDB" id="A0A7X1KXD3"/>
<dbReference type="InterPro" id="IPR007197">
    <property type="entry name" value="rSAM"/>
</dbReference>
<evidence type="ECO:0000256" key="5">
    <source>
        <dbReference type="ARBA" id="ARBA00023014"/>
    </source>
</evidence>
<evidence type="ECO:0000256" key="2">
    <source>
        <dbReference type="ARBA" id="ARBA00022691"/>
    </source>
</evidence>
<comment type="cofactor">
    <cofactor evidence="1">
        <name>[4Fe-4S] cluster</name>
        <dbReference type="ChEBI" id="CHEBI:49883"/>
    </cofactor>
</comment>
<name>A0A7X1KXD3_9PSED</name>
<keyword evidence="5" id="KW-0411">Iron-sulfur</keyword>
<keyword evidence="3" id="KW-0479">Metal-binding</keyword>
<dbReference type="InterPro" id="IPR058240">
    <property type="entry name" value="rSAM_sf"/>
</dbReference>
<dbReference type="InterPro" id="IPR013785">
    <property type="entry name" value="Aldolase_TIM"/>
</dbReference>
<dbReference type="Proteomes" id="UP000526003">
    <property type="component" value="Unassembled WGS sequence"/>
</dbReference>
<sequence>MKYGFNTRYGIEEQEIKGHGNVFFVRKEHRDDIVILDERSLALIERVKQKGGIDEVDEDASTFARLVGEQVIIPLEPSDYFKSLPYIESLSFWLQVTDTCNLACSYCYIPSLNSKQLFRPDLFDMLASKLLAVNGLRTVNIKLAGGEPLMAFNKWHVSIVQLKELLADQGVELQLRLITNLTTLTDAMIEFIGEYDIAVSVSLDGLAAYHDKNRIYTGTQKGTFEVVDKNIKRLQAAGITPSVMVTVTSENHEGVPDLVDYLVQNDITFRLADAKGGYIDPAEFLSAMEKVSDVLRAGVDSGFPVSRRVVVSDLRTHYPSSTPCSMGKNAAAIYLDGSVYFCHTEFGKGKPLGHLEEDGSLLEIIQKGREKHFGLSDDCQQCEYRLICAGGCPLYRVEGKSPMCQSYKKIIRQVFDLYEREQDLL</sequence>
<dbReference type="PANTHER" id="PTHR43273">
    <property type="entry name" value="ANAEROBIC SULFATASE-MATURATING ENZYME HOMOLOG ASLB-RELATED"/>
    <property type="match status" value="1"/>
</dbReference>
<dbReference type="InterPro" id="IPR023885">
    <property type="entry name" value="4Fe4S-binding_SPASM_dom"/>
</dbReference>
<dbReference type="SFLD" id="SFLDG01067">
    <property type="entry name" value="SPASM/twitch_domain_containing"/>
    <property type="match status" value="1"/>
</dbReference>
<dbReference type="SUPFAM" id="SSF102114">
    <property type="entry name" value="Radical SAM enzymes"/>
    <property type="match status" value="1"/>
</dbReference>
<dbReference type="RefSeq" id="WP_185818344.1">
    <property type="nucleotide sequence ID" value="NZ_JACMYG010000008.1"/>
</dbReference>
<keyword evidence="9" id="KW-1185">Reference proteome</keyword>
<dbReference type="GO" id="GO:0016491">
    <property type="term" value="F:oxidoreductase activity"/>
    <property type="evidence" value="ECO:0007669"/>
    <property type="project" value="InterPro"/>
</dbReference>
<gene>
    <name evidence="8" type="ORF">H7995_10685</name>
</gene>
<dbReference type="SFLD" id="SFLDG01384">
    <property type="entry name" value="thioether_bond_formation_requi"/>
    <property type="match status" value="1"/>
</dbReference>
<accession>A0A7X1KXD3</accession>
<evidence type="ECO:0000256" key="4">
    <source>
        <dbReference type="ARBA" id="ARBA00023004"/>
    </source>
</evidence>
<dbReference type="PROSITE" id="PS51918">
    <property type="entry name" value="RADICAL_SAM"/>
    <property type="match status" value="1"/>
</dbReference>